<sequence length="614" mass="68832">MHAAEDRVSFFHSLIFRSIAYLMISAFILFLISFFLYQGWQERLIQQRLVEHGNSYMEMLVANTADSIAKGQRNSFQNVIDSFTQVNEVDEVAMYGRNYGLMNYVSNQVTVGIPFVQHNGTFVNPNEQLYRESRGMYHRKDWHMVDMEETEQGLAHVRITQAAGQSCVDCHIAINPDIRFDNGFAHALDNGRSHFYYRMEVTRDCISCHTNWREGETASYLRISLNNHAMDEQRRENTLGILFVMASVLVPLLIIVILIMRLMIYRPLSRALRFAQGVAAGNRSHQLDAREKNEIGQLGRALNKMMDNINDAVRDAARQVGSVSERVSDISGQLFAHIEQASRGAQQQSEKTQKTAHAMDVMSSTMVEVAQKTSETHEAAESAKHKAAEGSEAVRQVVQSINHARTQSLSLKENMGILARQAEDIGQIMNLIRDIADQTNLLALNAAIEAARAGESGRGFSVVADEVRKLAEKTMEATKNVTQAVEAIQRGARDNMENVDQTTSVIGEATERANQSGESLQEIVTLVQSATDQIRLIARAMEEQSATSEEINSSIDDIRRISLETSQSMEHSYHDVEELAAQADQLQKTIEKMRQGDVEDGGRHLPRLAEGRQG</sequence>
<accession>E6W071</accession>
<dbReference type="InterPro" id="IPR003660">
    <property type="entry name" value="HAMP_dom"/>
</dbReference>
<feature type="transmembrane region" description="Helical" evidence="6">
    <location>
        <begin position="239"/>
        <end position="264"/>
    </location>
</feature>
<dbReference type="STRING" id="653733.Selin_0444"/>
<evidence type="ECO:0000313" key="9">
    <source>
        <dbReference type="EMBL" id="ADU65197.1"/>
    </source>
</evidence>
<keyword evidence="6" id="KW-0472">Membrane</keyword>
<dbReference type="Gene3D" id="1.10.287.950">
    <property type="entry name" value="Methyl-accepting chemotaxis protein"/>
    <property type="match status" value="1"/>
</dbReference>
<dbReference type="Proteomes" id="UP000002572">
    <property type="component" value="Chromosome"/>
</dbReference>
<evidence type="ECO:0000256" key="4">
    <source>
        <dbReference type="PROSITE-ProRule" id="PRU00284"/>
    </source>
</evidence>
<keyword evidence="6" id="KW-0812">Transmembrane</keyword>
<dbReference type="PROSITE" id="PS50885">
    <property type="entry name" value="HAMP"/>
    <property type="match status" value="1"/>
</dbReference>
<dbReference type="Pfam" id="PF00015">
    <property type="entry name" value="MCPsignal"/>
    <property type="match status" value="1"/>
</dbReference>
<dbReference type="HOGENOM" id="CLU_000445_107_27_0"/>
<dbReference type="SMART" id="SM00304">
    <property type="entry name" value="HAMP"/>
    <property type="match status" value="1"/>
</dbReference>
<dbReference type="PANTHER" id="PTHR32089">
    <property type="entry name" value="METHYL-ACCEPTING CHEMOTAXIS PROTEIN MCPB"/>
    <property type="match status" value="1"/>
</dbReference>
<dbReference type="eggNOG" id="COG0840">
    <property type="taxonomic scope" value="Bacteria"/>
</dbReference>
<dbReference type="OrthoDB" id="2489132at2"/>
<dbReference type="GO" id="GO:0016020">
    <property type="term" value="C:membrane"/>
    <property type="evidence" value="ECO:0007669"/>
    <property type="project" value="UniProtKB-SubCell"/>
</dbReference>
<dbReference type="AlphaFoldDB" id="E6W071"/>
<dbReference type="InParanoid" id="E6W071"/>
<evidence type="ECO:0000259" key="8">
    <source>
        <dbReference type="PROSITE" id="PS50885"/>
    </source>
</evidence>
<evidence type="ECO:0000256" key="3">
    <source>
        <dbReference type="ARBA" id="ARBA00029447"/>
    </source>
</evidence>
<dbReference type="GO" id="GO:0007165">
    <property type="term" value="P:signal transduction"/>
    <property type="evidence" value="ECO:0007669"/>
    <property type="project" value="UniProtKB-KW"/>
</dbReference>
<dbReference type="EMBL" id="CP002432">
    <property type="protein sequence ID" value="ADU65197.1"/>
    <property type="molecule type" value="Genomic_DNA"/>
</dbReference>
<evidence type="ECO:0000313" key="10">
    <source>
        <dbReference type="Proteomes" id="UP000002572"/>
    </source>
</evidence>
<keyword evidence="10" id="KW-1185">Reference proteome</keyword>
<dbReference type="FunFam" id="1.10.287.950:FF:000001">
    <property type="entry name" value="Methyl-accepting chemotaxis sensory transducer"/>
    <property type="match status" value="1"/>
</dbReference>
<dbReference type="SMART" id="SM00283">
    <property type="entry name" value="MA"/>
    <property type="match status" value="1"/>
</dbReference>
<dbReference type="KEGG" id="din:Selin_0444"/>
<dbReference type="SUPFAM" id="SSF58104">
    <property type="entry name" value="Methyl-accepting chemotaxis protein (MCP) signaling domain"/>
    <property type="match status" value="1"/>
</dbReference>
<evidence type="ECO:0000259" key="7">
    <source>
        <dbReference type="PROSITE" id="PS50111"/>
    </source>
</evidence>
<organism evidence="9 10">
    <name type="scientific">Desulfurispirillum indicum (strain ATCC BAA-1389 / DSM 22839 / S5)</name>
    <dbReference type="NCBI Taxonomy" id="653733"/>
    <lineage>
        <taxon>Bacteria</taxon>
        <taxon>Pseudomonadati</taxon>
        <taxon>Chrysiogenota</taxon>
        <taxon>Chrysiogenia</taxon>
        <taxon>Chrysiogenales</taxon>
        <taxon>Chrysiogenaceae</taxon>
        <taxon>Desulfurispirillum</taxon>
    </lineage>
</organism>
<comment type="similarity">
    <text evidence="3">Belongs to the methyl-accepting chemotaxis (MCP) protein family.</text>
</comment>
<evidence type="ECO:0000256" key="2">
    <source>
        <dbReference type="ARBA" id="ARBA00023224"/>
    </source>
</evidence>
<evidence type="ECO:0000256" key="5">
    <source>
        <dbReference type="SAM" id="MobiDB-lite"/>
    </source>
</evidence>
<dbReference type="CDD" id="cd06225">
    <property type="entry name" value="HAMP"/>
    <property type="match status" value="1"/>
</dbReference>
<dbReference type="InterPro" id="IPR004089">
    <property type="entry name" value="MCPsignal_dom"/>
</dbReference>
<dbReference type="Pfam" id="PF00672">
    <property type="entry name" value="HAMP"/>
    <property type="match status" value="1"/>
</dbReference>
<reference evidence="9 10" key="1">
    <citation type="submission" date="2010-12" db="EMBL/GenBank/DDBJ databases">
        <title>Complete sequence of Desulfurispirillum indicum S5.</title>
        <authorList>
            <consortium name="US DOE Joint Genome Institute"/>
            <person name="Lucas S."/>
            <person name="Copeland A."/>
            <person name="Lapidus A."/>
            <person name="Cheng J.-F."/>
            <person name="Goodwin L."/>
            <person name="Pitluck S."/>
            <person name="Chertkov O."/>
            <person name="Held B."/>
            <person name="Detter J.C."/>
            <person name="Han C."/>
            <person name="Tapia R."/>
            <person name="Land M."/>
            <person name="Hauser L."/>
            <person name="Kyrpides N."/>
            <person name="Ivanova N."/>
            <person name="Mikhailova N."/>
            <person name="Haggblom M."/>
            <person name="Rauschenbach I."/>
            <person name="Bini E."/>
            <person name="Woyke T."/>
        </authorList>
    </citation>
    <scope>NUCLEOTIDE SEQUENCE [LARGE SCALE GENOMIC DNA]</scope>
    <source>
        <strain evidence="10">ATCC BAA-1389 / DSM 22839 / S5</strain>
    </source>
</reference>
<gene>
    <name evidence="9" type="ordered locus">Selin_0444</name>
</gene>
<feature type="domain" description="Methyl-accepting transducer" evidence="7">
    <location>
        <begin position="323"/>
        <end position="559"/>
    </location>
</feature>
<dbReference type="PANTHER" id="PTHR32089:SF112">
    <property type="entry name" value="LYSOZYME-LIKE PROTEIN-RELATED"/>
    <property type="match status" value="1"/>
</dbReference>
<evidence type="ECO:0000256" key="6">
    <source>
        <dbReference type="SAM" id="Phobius"/>
    </source>
</evidence>
<evidence type="ECO:0000256" key="1">
    <source>
        <dbReference type="ARBA" id="ARBA00004370"/>
    </source>
</evidence>
<dbReference type="InterPro" id="IPR036280">
    <property type="entry name" value="Multihaem_cyt_sf"/>
</dbReference>
<dbReference type="GO" id="GO:0006935">
    <property type="term" value="P:chemotaxis"/>
    <property type="evidence" value="ECO:0007669"/>
    <property type="project" value="UniProtKB-ARBA"/>
</dbReference>
<dbReference type="SUPFAM" id="SSF48695">
    <property type="entry name" value="Multiheme cytochromes"/>
    <property type="match status" value="1"/>
</dbReference>
<proteinExistence type="inferred from homology"/>
<keyword evidence="2 4" id="KW-0807">Transducer</keyword>
<name>E6W071_DESIS</name>
<keyword evidence="6" id="KW-1133">Transmembrane helix</keyword>
<dbReference type="PROSITE" id="PS50111">
    <property type="entry name" value="CHEMOTAXIS_TRANSDUC_2"/>
    <property type="match status" value="1"/>
</dbReference>
<feature type="region of interest" description="Disordered" evidence="5">
    <location>
        <begin position="595"/>
        <end position="614"/>
    </location>
</feature>
<dbReference type="CDD" id="cd11386">
    <property type="entry name" value="MCP_signal"/>
    <property type="match status" value="1"/>
</dbReference>
<protein>
    <submittedName>
        <fullName evidence="9">Chemotaxis sensory transducer</fullName>
    </submittedName>
</protein>
<comment type="subcellular location">
    <subcellularLocation>
        <location evidence="1">Membrane</location>
    </subcellularLocation>
</comment>
<dbReference type="RefSeq" id="WP_013505086.1">
    <property type="nucleotide sequence ID" value="NC_014836.1"/>
</dbReference>
<feature type="domain" description="HAMP" evidence="8">
    <location>
        <begin position="262"/>
        <end position="314"/>
    </location>
</feature>
<feature type="transmembrane region" description="Helical" evidence="6">
    <location>
        <begin position="14"/>
        <end position="37"/>
    </location>
</feature>